<dbReference type="InterPro" id="IPR053147">
    <property type="entry name" value="Hsp_HslJ-like"/>
</dbReference>
<proteinExistence type="predicted"/>
<feature type="domain" description="DUF306" evidence="2">
    <location>
        <begin position="52"/>
        <end position="147"/>
    </location>
</feature>
<organism evidence="3 4">
    <name type="scientific">Niastella yeongjuensis</name>
    <dbReference type="NCBI Taxonomy" id="354355"/>
    <lineage>
        <taxon>Bacteria</taxon>
        <taxon>Pseudomonadati</taxon>
        <taxon>Bacteroidota</taxon>
        <taxon>Chitinophagia</taxon>
        <taxon>Chitinophagales</taxon>
        <taxon>Chitinophagaceae</taxon>
        <taxon>Niastella</taxon>
    </lineage>
</organism>
<dbReference type="InterPro" id="IPR038670">
    <property type="entry name" value="HslJ-like_sf"/>
</dbReference>
<evidence type="ECO:0000313" key="4">
    <source>
        <dbReference type="Proteomes" id="UP000192610"/>
    </source>
</evidence>
<evidence type="ECO:0000259" key="2">
    <source>
        <dbReference type="Pfam" id="PF03724"/>
    </source>
</evidence>
<dbReference type="AlphaFoldDB" id="A0A1V9EW73"/>
<evidence type="ECO:0000256" key="1">
    <source>
        <dbReference type="SAM" id="MobiDB-lite"/>
    </source>
</evidence>
<comment type="caution">
    <text evidence="3">The sequence shown here is derived from an EMBL/GenBank/DDBJ whole genome shotgun (WGS) entry which is preliminary data.</text>
</comment>
<evidence type="ECO:0000313" key="3">
    <source>
        <dbReference type="EMBL" id="OQP50396.1"/>
    </source>
</evidence>
<dbReference type="RefSeq" id="WP_081198729.1">
    <property type="nucleotide sequence ID" value="NZ_FOCZ01000001.1"/>
</dbReference>
<keyword evidence="4" id="KW-1185">Reference proteome</keyword>
<reference evidence="4" key="1">
    <citation type="submission" date="2016-04" db="EMBL/GenBank/DDBJ databases">
        <authorList>
            <person name="Chen L."/>
            <person name="Zhuang W."/>
            <person name="Wang G."/>
        </authorList>
    </citation>
    <scope>NUCLEOTIDE SEQUENCE [LARGE SCALE GENOMIC DNA]</scope>
    <source>
        <strain evidence="4">17621</strain>
    </source>
</reference>
<dbReference type="STRING" id="354355.SAMN05660816_00806"/>
<name>A0A1V9EW73_9BACT</name>
<dbReference type="Proteomes" id="UP000192610">
    <property type="component" value="Unassembled WGS sequence"/>
</dbReference>
<dbReference type="PANTHER" id="PTHR35535:SF2">
    <property type="entry name" value="DUF306 DOMAIN-CONTAINING PROTEIN"/>
    <property type="match status" value="1"/>
</dbReference>
<dbReference type="Gene3D" id="2.40.128.270">
    <property type="match status" value="1"/>
</dbReference>
<feature type="region of interest" description="Disordered" evidence="1">
    <location>
        <begin position="22"/>
        <end position="48"/>
    </location>
</feature>
<accession>A0A1V9EW73</accession>
<protein>
    <recommendedName>
        <fullName evidence="2">DUF306 domain-containing protein</fullName>
    </recommendedName>
</protein>
<sequence length="165" mass="18318">MRPFTILISIWVLSCNGSPGNNLPTQDSAQPAIKDTPTAQAPAPEKDTTKLGGQWFLQPVLPSDTALGKIPRLVLDLATKKFTGNTGCNNMSGLFDFTDTTLQFNQRLTTTKMACVGYNEKEFLETLMRTNSYKLQSGMLILMFDQTELSRWTRKVTPKPVVNKA</sequence>
<dbReference type="PANTHER" id="PTHR35535">
    <property type="entry name" value="HEAT SHOCK PROTEIN HSLJ"/>
    <property type="match status" value="1"/>
</dbReference>
<dbReference type="PROSITE" id="PS51257">
    <property type="entry name" value="PROKAR_LIPOPROTEIN"/>
    <property type="match status" value="1"/>
</dbReference>
<gene>
    <name evidence="3" type="ORF">A4H97_00710</name>
</gene>
<dbReference type="EMBL" id="LVXG01000012">
    <property type="protein sequence ID" value="OQP50396.1"/>
    <property type="molecule type" value="Genomic_DNA"/>
</dbReference>
<dbReference type="Pfam" id="PF03724">
    <property type="entry name" value="META"/>
    <property type="match status" value="1"/>
</dbReference>
<dbReference type="OrthoDB" id="880459at2"/>
<dbReference type="InterPro" id="IPR005184">
    <property type="entry name" value="DUF306_Meta_HslJ"/>
</dbReference>